<dbReference type="EMBL" id="RWJN01000268">
    <property type="protein sequence ID" value="TCD63893.1"/>
    <property type="molecule type" value="Genomic_DNA"/>
</dbReference>
<dbReference type="Proteomes" id="UP000292702">
    <property type="component" value="Unassembled WGS sequence"/>
</dbReference>
<organism evidence="1 2">
    <name type="scientific">Steccherinum ochraceum</name>
    <dbReference type="NCBI Taxonomy" id="92696"/>
    <lineage>
        <taxon>Eukaryota</taxon>
        <taxon>Fungi</taxon>
        <taxon>Dikarya</taxon>
        <taxon>Basidiomycota</taxon>
        <taxon>Agaricomycotina</taxon>
        <taxon>Agaricomycetes</taxon>
        <taxon>Polyporales</taxon>
        <taxon>Steccherinaceae</taxon>
        <taxon>Steccherinum</taxon>
    </lineage>
</organism>
<proteinExistence type="predicted"/>
<gene>
    <name evidence="1" type="ORF">EIP91_004802</name>
</gene>
<comment type="caution">
    <text evidence="1">The sequence shown here is derived from an EMBL/GenBank/DDBJ whole genome shotgun (WGS) entry which is preliminary data.</text>
</comment>
<sequence>MSLEPSMHAKAILWTHACIERLENARGHRRMTTQPELSKTVIYLRRTQSMMRVTRCPNTLKNLFRTMGLGLRQS</sequence>
<reference evidence="1 2" key="1">
    <citation type="submission" date="2018-11" db="EMBL/GenBank/DDBJ databases">
        <title>Genome assembly of Steccherinum ochraceum LE-BIN_3174, the white-rot fungus of the Steccherinaceae family (The Residual Polyporoid clade, Polyporales, Basidiomycota).</title>
        <authorList>
            <person name="Fedorova T.V."/>
            <person name="Glazunova O.A."/>
            <person name="Landesman E.O."/>
            <person name="Moiseenko K.V."/>
            <person name="Psurtseva N.V."/>
            <person name="Savinova O.S."/>
            <person name="Shakhova N.V."/>
            <person name="Tyazhelova T.V."/>
            <person name="Vasina D.V."/>
        </authorList>
    </citation>
    <scope>NUCLEOTIDE SEQUENCE [LARGE SCALE GENOMIC DNA]</scope>
    <source>
        <strain evidence="1 2">LE-BIN_3174</strain>
    </source>
</reference>
<keyword evidence="2" id="KW-1185">Reference proteome</keyword>
<name>A0A4R0RB63_9APHY</name>
<accession>A0A4R0RB63</accession>
<evidence type="ECO:0000313" key="1">
    <source>
        <dbReference type="EMBL" id="TCD63893.1"/>
    </source>
</evidence>
<evidence type="ECO:0000313" key="2">
    <source>
        <dbReference type="Proteomes" id="UP000292702"/>
    </source>
</evidence>
<dbReference type="AlphaFoldDB" id="A0A4R0RB63"/>
<protein>
    <submittedName>
        <fullName evidence="1">Uncharacterized protein</fullName>
    </submittedName>
</protein>